<name>C4JEG5_UNCRE</name>
<feature type="region of interest" description="Disordered" evidence="1">
    <location>
        <begin position="1"/>
        <end position="55"/>
    </location>
</feature>
<feature type="region of interest" description="Disordered" evidence="1">
    <location>
        <begin position="127"/>
        <end position="239"/>
    </location>
</feature>
<feature type="compositionally biased region" description="Basic residues" evidence="1">
    <location>
        <begin position="32"/>
        <end position="48"/>
    </location>
</feature>
<dbReference type="KEGG" id="ure:UREG_00804"/>
<dbReference type="RefSeq" id="XP_002541290.1">
    <property type="nucleotide sequence ID" value="XM_002541244.1"/>
</dbReference>
<dbReference type="VEuPathDB" id="FungiDB:UREG_00804"/>
<reference evidence="3" key="1">
    <citation type="journal article" date="2009" name="Genome Res.">
        <title>Comparative genomic analyses of the human fungal pathogens Coccidioides and their relatives.</title>
        <authorList>
            <person name="Sharpton T.J."/>
            <person name="Stajich J.E."/>
            <person name="Rounsley S.D."/>
            <person name="Gardner M.J."/>
            <person name="Wortman J.R."/>
            <person name="Jordar V.S."/>
            <person name="Maiti R."/>
            <person name="Kodira C.D."/>
            <person name="Neafsey D.E."/>
            <person name="Zeng Q."/>
            <person name="Hung C.-Y."/>
            <person name="McMahan C."/>
            <person name="Muszewska A."/>
            <person name="Grynberg M."/>
            <person name="Mandel M.A."/>
            <person name="Kellner E.M."/>
            <person name="Barker B.M."/>
            <person name="Galgiani J.N."/>
            <person name="Orbach M.J."/>
            <person name="Kirkland T.N."/>
            <person name="Cole G.T."/>
            <person name="Henn M.R."/>
            <person name="Birren B.W."/>
            <person name="Taylor J.W."/>
        </authorList>
    </citation>
    <scope>NUCLEOTIDE SEQUENCE [LARGE SCALE GENOMIC DNA]</scope>
    <source>
        <strain evidence="3">UAMH 1704</strain>
    </source>
</reference>
<feature type="compositionally biased region" description="Polar residues" evidence="1">
    <location>
        <begin position="146"/>
        <end position="157"/>
    </location>
</feature>
<dbReference type="OMA" id="REFYHIA"/>
<dbReference type="AlphaFoldDB" id="C4JEG5"/>
<evidence type="ECO:0000313" key="2">
    <source>
        <dbReference type="EMBL" id="EEP75957.1"/>
    </source>
</evidence>
<dbReference type="HOGENOM" id="CLU_1161884_0_0_1"/>
<organism evidence="2 3">
    <name type="scientific">Uncinocarpus reesii (strain UAMH 1704)</name>
    <dbReference type="NCBI Taxonomy" id="336963"/>
    <lineage>
        <taxon>Eukaryota</taxon>
        <taxon>Fungi</taxon>
        <taxon>Dikarya</taxon>
        <taxon>Ascomycota</taxon>
        <taxon>Pezizomycotina</taxon>
        <taxon>Eurotiomycetes</taxon>
        <taxon>Eurotiomycetidae</taxon>
        <taxon>Onygenales</taxon>
        <taxon>Onygenaceae</taxon>
        <taxon>Uncinocarpus</taxon>
    </lineage>
</organism>
<sequence>MGNILSTLADLAQDDRGRKSTRKHCSCDKCRPRSRSRRRQKSREKKKKQAPDSLLNGLLVSAADFLKAETEHVKVRTEQRKKNRREDRQPEPVVAAPPPAPGLSPVSQGVYVPPLATGALRDVHAMPRNDFAGGAGNGSRVMDGHGTQQTFYTARETQQQQQQQQPQQQHSMRRRRGGRRHEVPPDTDEDSSMFEGGWQANPRPPPNRVHQTQRPMPPREEGTARFFGPDQESARRDSV</sequence>
<proteinExistence type="predicted"/>
<feature type="compositionally biased region" description="Low complexity" evidence="1">
    <location>
        <begin position="158"/>
        <end position="169"/>
    </location>
</feature>
<feature type="compositionally biased region" description="Basic and acidic residues" evidence="1">
    <location>
        <begin position="70"/>
        <end position="90"/>
    </location>
</feature>
<keyword evidence="3" id="KW-1185">Reference proteome</keyword>
<dbReference type="InParanoid" id="C4JEG5"/>
<accession>C4JEG5</accession>
<dbReference type="GeneID" id="8444399"/>
<dbReference type="Proteomes" id="UP000002058">
    <property type="component" value="Unassembled WGS sequence"/>
</dbReference>
<feature type="region of interest" description="Disordered" evidence="1">
    <location>
        <begin position="70"/>
        <end position="108"/>
    </location>
</feature>
<evidence type="ECO:0000313" key="3">
    <source>
        <dbReference type="Proteomes" id="UP000002058"/>
    </source>
</evidence>
<dbReference type="EMBL" id="CH476615">
    <property type="protein sequence ID" value="EEP75957.1"/>
    <property type="molecule type" value="Genomic_DNA"/>
</dbReference>
<protein>
    <submittedName>
        <fullName evidence="2">Uncharacterized protein</fullName>
    </submittedName>
</protein>
<evidence type="ECO:0000256" key="1">
    <source>
        <dbReference type="SAM" id="MobiDB-lite"/>
    </source>
</evidence>
<gene>
    <name evidence="2" type="ORF">UREG_00804</name>
</gene>